<proteinExistence type="predicted"/>
<accession>D3L850</accession>
<dbReference type="AlphaFoldDB" id="D3L850"/>
<comment type="caution">
    <text evidence="1">The sequence shown here is derived from an EMBL/GenBank/DDBJ whole genome shotgun (WGS) entry which is preliminary data.</text>
</comment>
<dbReference type="Proteomes" id="UP000003075">
    <property type="component" value="Unassembled WGS sequence"/>
</dbReference>
<sequence>MWYFFFSHFFLLSKNNYLQTEIKKQIGLILFKRLGQKNQFKL</sequence>
<dbReference type="EMBL" id="ACSE01000008">
    <property type="protein sequence ID" value="EFD88889.1"/>
    <property type="molecule type" value="Genomic_DNA"/>
</dbReference>
<gene>
    <name evidence="1" type="ORF">AWRIB429_0530</name>
</gene>
<evidence type="ECO:0000313" key="2">
    <source>
        <dbReference type="Proteomes" id="UP000003075"/>
    </source>
</evidence>
<protein>
    <submittedName>
        <fullName evidence="1">Uncharacterized protein</fullName>
    </submittedName>
</protein>
<reference evidence="1 2" key="1">
    <citation type="journal article" date="2010" name="Appl. Microbiol. Biotechnol.">
        <title>Genotypic diversity in Oenococcus oeni by high-density microarray comparative genome hybridization and whole genome sequencing.</title>
        <authorList>
            <person name="Borneman A.R."/>
            <person name="Bartowsky E.J."/>
            <person name="McCarthy J."/>
            <person name="Chambers P.J."/>
        </authorList>
    </citation>
    <scope>NUCLEOTIDE SEQUENCE [LARGE SCALE GENOMIC DNA]</scope>
    <source>
        <strain evidence="1 2">AWRIB429</strain>
    </source>
</reference>
<name>D3L850_OENOE</name>
<evidence type="ECO:0000313" key="1">
    <source>
        <dbReference type="EMBL" id="EFD88889.1"/>
    </source>
</evidence>
<organism evidence="1 2">
    <name type="scientific">Oenococcus oeni AWRIB429</name>
    <dbReference type="NCBI Taxonomy" id="655225"/>
    <lineage>
        <taxon>Bacteria</taxon>
        <taxon>Bacillati</taxon>
        <taxon>Bacillota</taxon>
        <taxon>Bacilli</taxon>
        <taxon>Lactobacillales</taxon>
        <taxon>Lactobacillaceae</taxon>
        <taxon>Oenococcus</taxon>
    </lineage>
</organism>